<dbReference type="InterPro" id="IPR013783">
    <property type="entry name" value="Ig-like_fold"/>
</dbReference>
<dbReference type="GO" id="GO:0008658">
    <property type="term" value="F:penicillin binding"/>
    <property type="evidence" value="ECO:0007669"/>
    <property type="project" value="InterPro"/>
</dbReference>
<evidence type="ECO:0000256" key="10">
    <source>
        <dbReference type="ARBA" id="ARBA00023136"/>
    </source>
</evidence>
<comment type="caution">
    <text evidence="18">The sequence shown here is derived from an EMBL/GenBank/DDBJ whole genome shotgun (WGS) entry which is preliminary data.</text>
</comment>
<keyword evidence="8" id="KW-0133">Cell shape</keyword>
<protein>
    <submittedName>
        <fullName evidence="18">Uncharacterized protein</fullName>
    </submittedName>
</protein>
<keyword evidence="2" id="KW-1003">Cell membrane</keyword>
<dbReference type="PANTHER" id="PTHR32282:SF11">
    <property type="entry name" value="PENICILLIN-BINDING PROTEIN 1B"/>
    <property type="match status" value="1"/>
</dbReference>
<feature type="region of interest" description="Disordered" evidence="15">
    <location>
        <begin position="703"/>
        <end position="726"/>
    </location>
</feature>
<sequence length="861" mass="95626">MDDFRMGRDNVPSRSGSKARSFGRSRSPVRRKGNNKKKKFRFFNKKWILLVLLTTVLLVVGGCSAVLMSAPTYKSMDEVIKDMKKTSVVMDTNGKEAMKLGGENLEYVKLEDVKSKELPEAFVKVEDERFYEHNGVDYWGLGRAVVKNIIALGKAEGASTITMQVARNTILDSRKKTYTRKLREIGVAVNLDRKFKKEKILEVYLNYIDFGNGVKGIKMAAKIYFGKDITKEKLEPQEIAMLAGMPKAPYGYDPYKYPEKAKQRRNVVLMKMAEDSTRPPIITEKEKEQAQKTPLGVDKKYLAEHLKSNSYSAYKAYMMDEVEKRYPQISQKELVNGGYKVYTALDPKAQESAQKAVKNDEYYQGHEELDAGLTMMDPRKGEVVAVGGGRNYLPGYKLRATENHQPGSTIKPITVYSPLIQEEGYNEHYPVKDEPIRIGEWEPKNYTGQFYGTIPMQEMVEKSLNASTVRLLKEQVGLSTAAKYGEKAGLKLEEKDSKSYAALALGGLTKGVDTVQMAQAYSALANNGANIQAHTVRKIVGPNGEELTPKTKPKKNRVYSKKTAYYMTRMLESVVQEGTGVNAQLPGGRPVAGKTGTTQNSKEAWFVGYTPQYVTAVTVFKTKENEDLQLTGGSYPAKMFKQVMADALNGKKAIPFKNPGVPEPQPPFELKPVSDLSGSFDGNGAVNLKWTDYANRVKYRVQRSEDQSDWQDIGETEKGSFSDSNIKVPESNALEDFFGGKSKKYYYRVIAVDTQAEGDDPAEAKPSNVVGVTVAKKSEEEPPDEERGDEEGDEHPGEEQQPGEDQRSEDQDPSTPLPGDEGTGNQEPGNEQGNQGDENGNGNQGNNEGDENDDGDGGFFG</sequence>
<feature type="compositionally biased region" description="Acidic residues" evidence="15">
    <location>
        <begin position="848"/>
        <end position="861"/>
    </location>
</feature>
<evidence type="ECO:0000256" key="13">
    <source>
        <dbReference type="ARBA" id="ARBA00034000"/>
    </source>
</evidence>
<dbReference type="RefSeq" id="WP_094264744.1">
    <property type="nucleotide sequence ID" value="NZ_NOWF01000006.1"/>
</dbReference>
<dbReference type="GO" id="GO:0071555">
    <property type="term" value="P:cell wall organization"/>
    <property type="evidence" value="ECO:0007669"/>
    <property type="project" value="UniProtKB-KW"/>
</dbReference>
<accession>A0A235B6A4</accession>
<dbReference type="Proteomes" id="UP000215459">
    <property type="component" value="Unassembled WGS sequence"/>
</dbReference>
<feature type="compositionally biased region" description="Basic residues" evidence="15">
    <location>
        <begin position="21"/>
        <end position="33"/>
    </location>
</feature>
<reference evidence="18 19" key="1">
    <citation type="submission" date="2017-07" db="EMBL/GenBank/DDBJ databases">
        <title>The genome sequence of Paludifilum halophilum highlights mechanisms for microbial adaptation to high salt environemnts.</title>
        <authorList>
            <person name="Belbahri L."/>
        </authorList>
    </citation>
    <scope>NUCLEOTIDE SEQUENCE [LARGE SCALE GENOMIC DNA]</scope>
    <source>
        <strain evidence="18 19">DSM 102817</strain>
    </source>
</reference>
<dbReference type="GO" id="GO:0008360">
    <property type="term" value="P:regulation of cell shape"/>
    <property type="evidence" value="ECO:0007669"/>
    <property type="project" value="UniProtKB-KW"/>
</dbReference>
<dbReference type="GO" id="GO:0005886">
    <property type="term" value="C:plasma membrane"/>
    <property type="evidence" value="ECO:0007669"/>
    <property type="project" value="UniProtKB-SubCell"/>
</dbReference>
<keyword evidence="6" id="KW-0808">Transferase</keyword>
<dbReference type="Pfam" id="PF00905">
    <property type="entry name" value="Transpeptidase"/>
    <property type="match status" value="1"/>
</dbReference>
<evidence type="ECO:0000256" key="8">
    <source>
        <dbReference type="ARBA" id="ARBA00022960"/>
    </source>
</evidence>
<evidence type="ECO:0000256" key="7">
    <source>
        <dbReference type="ARBA" id="ARBA00022801"/>
    </source>
</evidence>
<keyword evidence="3" id="KW-0121">Carboxypeptidase</keyword>
<evidence type="ECO:0000256" key="1">
    <source>
        <dbReference type="ARBA" id="ARBA00004236"/>
    </source>
</evidence>
<evidence type="ECO:0000256" key="3">
    <source>
        <dbReference type="ARBA" id="ARBA00022645"/>
    </source>
</evidence>
<keyword evidence="4" id="KW-0645">Protease</keyword>
<dbReference type="InterPro" id="IPR036950">
    <property type="entry name" value="PBP_transglycosylase"/>
</dbReference>
<dbReference type="Pfam" id="PF00912">
    <property type="entry name" value="Transgly"/>
    <property type="match status" value="1"/>
</dbReference>
<dbReference type="InterPro" id="IPR001264">
    <property type="entry name" value="Glyco_trans_51"/>
</dbReference>
<evidence type="ECO:0000256" key="5">
    <source>
        <dbReference type="ARBA" id="ARBA00022676"/>
    </source>
</evidence>
<evidence type="ECO:0000313" key="18">
    <source>
        <dbReference type="EMBL" id="OYD07509.1"/>
    </source>
</evidence>
<evidence type="ECO:0000259" key="16">
    <source>
        <dbReference type="Pfam" id="PF00905"/>
    </source>
</evidence>
<comment type="subcellular location">
    <subcellularLocation>
        <location evidence="1">Cell membrane</location>
    </subcellularLocation>
</comment>
<feature type="domain" description="Glycosyl transferase family 51" evidence="17">
    <location>
        <begin position="97"/>
        <end position="272"/>
    </location>
</feature>
<evidence type="ECO:0000256" key="14">
    <source>
        <dbReference type="ARBA" id="ARBA00049902"/>
    </source>
</evidence>
<keyword evidence="12" id="KW-0961">Cell wall biogenesis/degradation</keyword>
<feature type="region of interest" description="Disordered" evidence="15">
    <location>
        <begin position="758"/>
        <end position="861"/>
    </location>
</feature>
<evidence type="ECO:0000313" key="19">
    <source>
        <dbReference type="Proteomes" id="UP000215459"/>
    </source>
</evidence>
<evidence type="ECO:0000256" key="9">
    <source>
        <dbReference type="ARBA" id="ARBA00022984"/>
    </source>
</evidence>
<evidence type="ECO:0000259" key="17">
    <source>
        <dbReference type="Pfam" id="PF00912"/>
    </source>
</evidence>
<evidence type="ECO:0000256" key="11">
    <source>
        <dbReference type="ARBA" id="ARBA00023268"/>
    </source>
</evidence>
<feature type="region of interest" description="Disordered" evidence="15">
    <location>
        <begin position="1"/>
        <end position="33"/>
    </location>
</feature>
<dbReference type="GO" id="GO:0009252">
    <property type="term" value="P:peptidoglycan biosynthetic process"/>
    <property type="evidence" value="ECO:0007669"/>
    <property type="project" value="UniProtKB-KW"/>
</dbReference>
<evidence type="ECO:0000256" key="4">
    <source>
        <dbReference type="ARBA" id="ARBA00022670"/>
    </source>
</evidence>
<dbReference type="InterPro" id="IPR001460">
    <property type="entry name" value="PCN-bd_Tpept"/>
</dbReference>
<name>A0A235B6A4_9BACL</name>
<dbReference type="GO" id="GO:0006508">
    <property type="term" value="P:proteolysis"/>
    <property type="evidence" value="ECO:0007669"/>
    <property type="project" value="UniProtKB-KW"/>
</dbReference>
<dbReference type="Gene3D" id="1.10.3810.10">
    <property type="entry name" value="Biosynthetic peptidoglycan transglycosylase-like"/>
    <property type="match status" value="1"/>
</dbReference>
<dbReference type="InterPro" id="IPR050396">
    <property type="entry name" value="Glycosyltr_51/Transpeptidase"/>
</dbReference>
<dbReference type="Gene3D" id="2.60.40.10">
    <property type="entry name" value="Immunoglobulins"/>
    <property type="match status" value="1"/>
</dbReference>
<evidence type="ECO:0000256" key="12">
    <source>
        <dbReference type="ARBA" id="ARBA00023316"/>
    </source>
</evidence>
<dbReference type="InterPro" id="IPR012338">
    <property type="entry name" value="Beta-lactam/transpept-like"/>
</dbReference>
<evidence type="ECO:0000256" key="15">
    <source>
        <dbReference type="SAM" id="MobiDB-lite"/>
    </source>
</evidence>
<feature type="compositionally biased region" description="Basic and acidic residues" evidence="15">
    <location>
        <begin position="794"/>
        <end position="810"/>
    </location>
</feature>
<organism evidence="18 19">
    <name type="scientific">Paludifilum halophilum</name>
    <dbReference type="NCBI Taxonomy" id="1642702"/>
    <lineage>
        <taxon>Bacteria</taxon>
        <taxon>Bacillati</taxon>
        <taxon>Bacillota</taxon>
        <taxon>Bacilli</taxon>
        <taxon>Bacillales</taxon>
        <taxon>Thermoactinomycetaceae</taxon>
        <taxon>Paludifilum</taxon>
    </lineage>
</organism>
<dbReference type="GO" id="GO:0008955">
    <property type="term" value="F:peptidoglycan glycosyltransferase activity"/>
    <property type="evidence" value="ECO:0007669"/>
    <property type="project" value="UniProtKB-EC"/>
</dbReference>
<keyword evidence="7" id="KW-0378">Hydrolase</keyword>
<comment type="catalytic activity">
    <reaction evidence="13">
        <text>Preferential cleavage: (Ac)2-L-Lys-D-Ala-|-D-Ala. Also transpeptidation of peptidyl-alanyl moieties that are N-acyl substituents of D-alanine.</text>
        <dbReference type="EC" id="3.4.16.4"/>
    </reaction>
</comment>
<keyword evidence="5" id="KW-0328">Glycosyltransferase</keyword>
<dbReference type="SUPFAM" id="SSF56601">
    <property type="entry name" value="beta-lactamase/transpeptidase-like"/>
    <property type="match status" value="1"/>
</dbReference>
<dbReference type="GO" id="GO:0009002">
    <property type="term" value="F:serine-type D-Ala-D-Ala carboxypeptidase activity"/>
    <property type="evidence" value="ECO:0007669"/>
    <property type="project" value="UniProtKB-EC"/>
</dbReference>
<feature type="compositionally biased region" description="Acidic residues" evidence="15">
    <location>
        <begin position="781"/>
        <end position="793"/>
    </location>
</feature>
<gene>
    <name evidence="18" type="ORF">CHM34_11485</name>
</gene>
<dbReference type="Gene3D" id="3.40.710.10">
    <property type="entry name" value="DD-peptidase/beta-lactamase superfamily"/>
    <property type="match status" value="1"/>
</dbReference>
<keyword evidence="9" id="KW-0573">Peptidoglycan synthesis</keyword>
<feature type="domain" description="Penicillin-binding protein transpeptidase" evidence="16">
    <location>
        <begin position="373"/>
        <end position="644"/>
    </location>
</feature>
<keyword evidence="10" id="KW-0472">Membrane</keyword>
<dbReference type="GO" id="GO:0030288">
    <property type="term" value="C:outer membrane-bounded periplasmic space"/>
    <property type="evidence" value="ECO:0007669"/>
    <property type="project" value="TreeGrafter"/>
</dbReference>
<dbReference type="PANTHER" id="PTHR32282">
    <property type="entry name" value="BINDING PROTEIN TRANSPEPTIDASE, PUTATIVE-RELATED"/>
    <property type="match status" value="1"/>
</dbReference>
<dbReference type="EMBL" id="NOWF01000006">
    <property type="protein sequence ID" value="OYD07509.1"/>
    <property type="molecule type" value="Genomic_DNA"/>
</dbReference>
<keyword evidence="11" id="KW-0511">Multifunctional enzyme</keyword>
<feature type="compositionally biased region" description="Low complexity" evidence="15">
    <location>
        <begin position="824"/>
        <end position="847"/>
    </location>
</feature>
<dbReference type="OrthoDB" id="9766909at2"/>
<keyword evidence="19" id="KW-1185">Reference proteome</keyword>
<proteinExistence type="predicted"/>
<dbReference type="InterPro" id="IPR023346">
    <property type="entry name" value="Lysozyme-like_dom_sf"/>
</dbReference>
<evidence type="ECO:0000256" key="6">
    <source>
        <dbReference type="ARBA" id="ARBA00022679"/>
    </source>
</evidence>
<dbReference type="SUPFAM" id="SSF53955">
    <property type="entry name" value="Lysozyme-like"/>
    <property type="match status" value="1"/>
</dbReference>
<evidence type="ECO:0000256" key="2">
    <source>
        <dbReference type="ARBA" id="ARBA00022475"/>
    </source>
</evidence>
<dbReference type="AlphaFoldDB" id="A0A235B6A4"/>
<comment type="catalytic activity">
    <reaction evidence="14">
        <text>[GlcNAc-(1-&gt;4)-Mur2Ac(oyl-L-Ala-gamma-D-Glu-L-Lys-D-Ala-D-Ala)](n)-di-trans,octa-cis-undecaprenyl diphosphate + beta-D-GlcNAc-(1-&gt;4)-Mur2Ac(oyl-L-Ala-gamma-D-Glu-L-Lys-D-Ala-D-Ala)-di-trans,octa-cis-undecaprenyl diphosphate = [GlcNAc-(1-&gt;4)-Mur2Ac(oyl-L-Ala-gamma-D-Glu-L-Lys-D-Ala-D-Ala)](n+1)-di-trans,octa-cis-undecaprenyl diphosphate + di-trans,octa-cis-undecaprenyl diphosphate + H(+)</text>
        <dbReference type="Rhea" id="RHEA:23708"/>
        <dbReference type="Rhea" id="RHEA-COMP:9602"/>
        <dbReference type="Rhea" id="RHEA-COMP:9603"/>
        <dbReference type="ChEBI" id="CHEBI:15378"/>
        <dbReference type="ChEBI" id="CHEBI:58405"/>
        <dbReference type="ChEBI" id="CHEBI:60033"/>
        <dbReference type="ChEBI" id="CHEBI:78435"/>
        <dbReference type="EC" id="2.4.99.28"/>
    </reaction>
</comment>